<keyword evidence="3" id="KW-1185">Reference proteome</keyword>
<keyword evidence="1" id="KW-0808">Transferase</keyword>
<gene>
    <name evidence="2" type="ORF">Fmac_014531</name>
</gene>
<accession>A0ABD1MCR3</accession>
<protein>
    <submittedName>
        <fullName evidence="2">Uncharacterized protein</fullName>
    </submittedName>
</protein>
<proteinExistence type="predicted"/>
<dbReference type="PANTHER" id="PTHR48045">
    <property type="entry name" value="UDP-GLYCOSYLTRANSFERASE 72B1"/>
    <property type="match status" value="1"/>
</dbReference>
<sequence length="214" mass="24250">MARQHESLYFHEIGASTDLSLDFNITFSLDPPSNFLSPPNPTRTCKCEKNAQWISTFPHAAASRRVLPLSRHRKCEYRSIITQLYFLDYYTTEEHVLDLTPFKVKDLPKIPSGCGGVIWNTFEELESSALTKLRQDLSIPMYPTGKGYIVIKWAPQEQVLRHPAMGAFCTHNGWNSTLESICEGVPNPNDIRCFADQKVNAECASAVWKVVVQL</sequence>
<dbReference type="PANTHER" id="PTHR48045:SF31">
    <property type="entry name" value="UDP-GLYCOSYLTRANSFERASE 76B1-LIKE"/>
    <property type="match status" value="1"/>
</dbReference>
<dbReference type="SUPFAM" id="SSF53756">
    <property type="entry name" value="UDP-Glycosyltransferase/glycogen phosphorylase"/>
    <property type="match status" value="1"/>
</dbReference>
<dbReference type="GO" id="GO:0016740">
    <property type="term" value="F:transferase activity"/>
    <property type="evidence" value="ECO:0007669"/>
    <property type="project" value="UniProtKB-KW"/>
</dbReference>
<dbReference type="Pfam" id="PF00201">
    <property type="entry name" value="UDPGT"/>
    <property type="match status" value="1"/>
</dbReference>
<evidence type="ECO:0000256" key="1">
    <source>
        <dbReference type="ARBA" id="ARBA00022679"/>
    </source>
</evidence>
<comment type="caution">
    <text evidence="2">The sequence shown here is derived from an EMBL/GenBank/DDBJ whole genome shotgun (WGS) entry which is preliminary data.</text>
</comment>
<evidence type="ECO:0000313" key="3">
    <source>
        <dbReference type="Proteomes" id="UP001603857"/>
    </source>
</evidence>
<organism evidence="2 3">
    <name type="scientific">Flemingia macrophylla</name>
    <dbReference type="NCBI Taxonomy" id="520843"/>
    <lineage>
        <taxon>Eukaryota</taxon>
        <taxon>Viridiplantae</taxon>
        <taxon>Streptophyta</taxon>
        <taxon>Embryophyta</taxon>
        <taxon>Tracheophyta</taxon>
        <taxon>Spermatophyta</taxon>
        <taxon>Magnoliopsida</taxon>
        <taxon>eudicotyledons</taxon>
        <taxon>Gunneridae</taxon>
        <taxon>Pentapetalae</taxon>
        <taxon>rosids</taxon>
        <taxon>fabids</taxon>
        <taxon>Fabales</taxon>
        <taxon>Fabaceae</taxon>
        <taxon>Papilionoideae</taxon>
        <taxon>50 kb inversion clade</taxon>
        <taxon>NPAAA clade</taxon>
        <taxon>indigoferoid/millettioid clade</taxon>
        <taxon>Phaseoleae</taxon>
        <taxon>Flemingia</taxon>
    </lineage>
</organism>
<name>A0ABD1MCR3_9FABA</name>
<dbReference type="EMBL" id="JBGMDY010000005">
    <property type="protein sequence ID" value="KAL2333318.1"/>
    <property type="molecule type" value="Genomic_DNA"/>
</dbReference>
<dbReference type="Proteomes" id="UP001603857">
    <property type="component" value="Unassembled WGS sequence"/>
</dbReference>
<dbReference type="AlphaFoldDB" id="A0ABD1MCR3"/>
<evidence type="ECO:0000313" key="2">
    <source>
        <dbReference type="EMBL" id="KAL2333318.1"/>
    </source>
</evidence>
<dbReference type="InterPro" id="IPR002213">
    <property type="entry name" value="UDP_glucos_trans"/>
</dbReference>
<reference evidence="2 3" key="1">
    <citation type="submission" date="2024-08" db="EMBL/GenBank/DDBJ databases">
        <title>Insights into the chromosomal genome structure of Flemingia macrophylla.</title>
        <authorList>
            <person name="Ding Y."/>
            <person name="Zhao Y."/>
            <person name="Bi W."/>
            <person name="Wu M."/>
            <person name="Zhao G."/>
            <person name="Gong Y."/>
            <person name="Li W."/>
            <person name="Zhang P."/>
        </authorList>
    </citation>
    <scope>NUCLEOTIDE SEQUENCE [LARGE SCALE GENOMIC DNA]</scope>
    <source>
        <strain evidence="2">DYQJB</strain>
        <tissue evidence="2">Leaf</tissue>
    </source>
</reference>
<dbReference type="Gene3D" id="3.40.50.2000">
    <property type="entry name" value="Glycogen Phosphorylase B"/>
    <property type="match status" value="2"/>
</dbReference>